<evidence type="ECO:0000256" key="1">
    <source>
        <dbReference type="SAM" id="Coils"/>
    </source>
</evidence>
<sequence length="649" mass="73454">MSDSDSDDFDVSLFGTAYNPSSRLRSSTTNNNSSKTLYSMEKPNLAPTRSSHSNNFVLDLSPDTSPVGKAPLRSTLKFELDLQKLEYLDKSRKLRQELEEEKRKAEEKSKLREEENKQIVVHLSQFARNDEKYVAWVRKRARAIKNGGTKIDDLKDFYFIRPRQGQITDLVENLNLFEDISMLCEGVKSRSLTIEQFVESDDLNEVLNFEVSVEDLKMNNITQLSSLLDKLGLNLEILSKPRTQLFPVGEDQLSLNPKYQLPEWKLELLQAKLITIIKHIAASTPSVELISFLVSVIGLTLIDSNFSSRSIRSESYFQTFLQLTEMTTTEKIVSNWVELTSDSKVMKRVLEFCVFGINYYSSTTPNGKIVDKFQSVLFGVSYVLIMRILEHFESLNSTGSEPERKKRLIDSIISEEQQQEQAEDKGTDIDTASSLSQDESQESSQDLSTSTPNTTTRVPQQASSSMITIPATSQSHEYLALIIPRLTKLSIPRNSTESGFLQLLNLFQYLRHFINLNLQVSQYKQLRKTLDILNQTMRITTGSLNGSRLRGVIKECCGLIEDVFYQHLQVLDQQPVVSGDRVSEGLVLQRVNRLSGDQRVQVVLLVNVSTPDRLSRGWVVQSDGDTGSGLALLDGIDRLVVDFQRGNLT</sequence>
<feature type="region of interest" description="Disordered" evidence="2">
    <location>
        <begin position="1"/>
        <end position="51"/>
    </location>
</feature>
<evidence type="ECO:0000313" key="3">
    <source>
        <dbReference type="EMBL" id="KAH3681096.1"/>
    </source>
</evidence>
<reference evidence="3" key="1">
    <citation type="journal article" date="2021" name="Open Biol.">
        <title>Shared evolutionary footprints suggest mitochondrial oxidative damage underlies multiple complex I losses in fungi.</title>
        <authorList>
            <person name="Schikora-Tamarit M.A."/>
            <person name="Marcet-Houben M."/>
            <person name="Nosek J."/>
            <person name="Gabaldon T."/>
        </authorList>
    </citation>
    <scope>NUCLEOTIDE SEQUENCE</scope>
    <source>
        <strain evidence="3">CBS2887</strain>
    </source>
</reference>
<organism evidence="3 4">
    <name type="scientific">Wickerhamomyces pijperi</name>
    <name type="common">Yeast</name>
    <name type="synonym">Pichia pijperi</name>
    <dbReference type="NCBI Taxonomy" id="599730"/>
    <lineage>
        <taxon>Eukaryota</taxon>
        <taxon>Fungi</taxon>
        <taxon>Dikarya</taxon>
        <taxon>Ascomycota</taxon>
        <taxon>Saccharomycotina</taxon>
        <taxon>Saccharomycetes</taxon>
        <taxon>Phaffomycetales</taxon>
        <taxon>Wickerhamomycetaceae</taxon>
        <taxon>Wickerhamomyces</taxon>
    </lineage>
</organism>
<keyword evidence="1" id="KW-0175">Coiled coil</keyword>
<keyword evidence="4" id="KW-1185">Reference proteome</keyword>
<protein>
    <submittedName>
        <fullName evidence="3">Uncharacterized protein</fullName>
    </submittedName>
</protein>
<proteinExistence type="predicted"/>
<dbReference type="Proteomes" id="UP000774326">
    <property type="component" value="Unassembled WGS sequence"/>
</dbReference>
<feature type="compositionally biased region" description="Low complexity" evidence="2">
    <location>
        <begin position="21"/>
        <end position="39"/>
    </location>
</feature>
<feature type="compositionally biased region" description="Acidic residues" evidence="2">
    <location>
        <begin position="1"/>
        <end position="10"/>
    </location>
</feature>
<evidence type="ECO:0000313" key="4">
    <source>
        <dbReference type="Proteomes" id="UP000774326"/>
    </source>
</evidence>
<name>A0A9P8TJZ3_WICPI</name>
<comment type="caution">
    <text evidence="3">The sequence shown here is derived from an EMBL/GenBank/DDBJ whole genome shotgun (WGS) entry which is preliminary data.</text>
</comment>
<evidence type="ECO:0000256" key="2">
    <source>
        <dbReference type="SAM" id="MobiDB-lite"/>
    </source>
</evidence>
<feature type="compositionally biased region" description="Low complexity" evidence="2">
    <location>
        <begin position="433"/>
        <end position="451"/>
    </location>
</feature>
<gene>
    <name evidence="3" type="ORF">WICPIJ_007956</name>
</gene>
<reference evidence="3" key="2">
    <citation type="submission" date="2021-01" db="EMBL/GenBank/DDBJ databases">
        <authorList>
            <person name="Schikora-Tamarit M.A."/>
        </authorList>
    </citation>
    <scope>NUCLEOTIDE SEQUENCE</scope>
    <source>
        <strain evidence="3">CBS2887</strain>
    </source>
</reference>
<dbReference type="EMBL" id="JAEUBG010004599">
    <property type="protein sequence ID" value="KAH3681096.1"/>
    <property type="molecule type" value="Genomic_DNA"/>
</dbReference>
<feature type="region of interest" description="Disordered" evidence="2">
    <location>
        <begin position="415"/>
        <end position="465"/>
    </location>
</feature>
<feature type="compositionally biased region" description="Polar residues" evidence="2">
    <location>
        <begin position="452"/>
        <end position="465"/>
    </location>
</feature>
<dbReference type="AlphaFoldDB" id="A0A9P8TJZ3"/>
<accession>A0A9P8TJZ3</accession>
<feature type="coiled-coil region" evidence="1">
    <location>
        <begin position="84"/>
        <end position="118"/>
    </location>
</feature>